<dbReference type="EMBL" id="BLQM01000028">
    <property type="protein sequence ID" value="GMH52668.1"/>
    <property type="molecule type" value="Genomic_DNA"/>
</dbReference>
<evidence type="ECO:0000256" key="3">
    <source>
        <dbReference type="ARBA" id="ARBA00022692"/>
    </source>
</evidence>
<organism evidence="8 9">
    <name type="scientific">Triparma laevis f. inornata</name>
    <dbReference type="NCBI Taxonomy" id="1714386"/>
    <lineage>
        <taxon>Eukaryota</taxon>
        <taxon>Sar</taxon>
        <taxon>Stramenopiles</taxon>
        <taxon>Ochrophyta</taxon>
        <taxon>Bolidophyceae</taxon>
        <taxon>Parmales</taxon>
        <taxon>Triparmaceae</taxon>
        <taxon>Triparma</taxon>
    </lineage>
</organism>
<dbReference type="InterPro" id="IPR004837">
    <property type="entry name" value="NaCa_Exmemb"/>
</dbReference>
<name>A0A9W7DRN3_9STRA</name>
<evidence type="ECO:0000259" key="7">
    <source>
        <dbReference type="Pfam" id="PF01699"/>
    </source>
</evidence>
<feature type="transmembrane region" description="Helical" evidence="6">
    <location>
        <begin position="100"/>
        <end position="123"/>
    </location>
</feature>
<dbReference type="GO" id="GO:0008324">
    <property type="term" value="F:monoatomic cation transmembrane transporter activity"/>
    <property type="evidence" value="ECO:0007669"/>
    <property type="project" value="TreeGrafter"/>
</dbReference>
<dbReference type="InterPro" id="IPR044880">
    <property type="entry name" value="NCX_ion-bd_dom_sf"/>
</dbReference>
<comment type="caution">
    <text evidence="8">The sequence shown here is derived from an EMBL/GenBank/DDBJ whole genome shotgun (WGS) entry which is preliminary data.</text>
</comment>
<feature type="transmembrane region" description="Helical" evidence="6">
    <location>
        <begin position="352"/>
        <end position="370"/>
    </location>
</feature>
<feature type="transmembrane region" description="Helical" evidence="6">
    <location>
        <begin position="437"/>
        <end position="459"/>
    </location>
</feature>
<feature type="transmembrane region" description="Helical" evidence="6">
    <location>
        <begin position="548"/>
        <end position="568"/>
    </location>
</feature>
<keyword evidence="3 6" id="KW-0812">Transmembrane</keyword>
<evidence type="ECO:0000256" key="1">
    <source>
        <dbReference type="ARBA" id="ARBA00004141"/>
    </source>
</evidence>
<feature type="transmembrane region" description="Helical" evidence="6">
    <location>
        <begin position="135"/>
        <end position="154"/>
    </location>
</feature>
<feature type="transmembrane region" description="Helical" evidence="6">
    <location>
        <begin position="410"/>
        <end position="431"/>
    </location>
</feature>
<feature type="domain" description="Sodium/calcium exchanger membrane region" evidence="7">
    <location>
        <begin position="37"/>
        <end position="178"/>
    </location>
</feature>
<evidence type="ECO:0000256" key="5">
    <source>
        <dbReference type="ARBA" id="ARBA00023136"/>
    </source>
</evidence>
<evidence type="ECO:0000256" key="6">
    <source>
        <dbReference type="SAM" id="Phobius"/>
    </source>
</evidence>
<dbReference type="Gene3D" id="1.20.1420.30">
    <property type="entry name" value="NCX, central ion-binding region"/>
    <property type="match status" value="2"/>
</dbReference>
<evidence type="ECO:0000256" key="4">
    <source>
        <dbReference type="ARBA" id="ARBA00022989"/>
    </source>
</evidence>
<feature type="transmembrane region" description="Helical" evidence="6">
    <location>
        <begin position="166"/>
        <end position="183"/>
    </location>
</feature>
<dbReference type="PANTHER" id="PTHR12266:SF0">
    <property type="entry name" value="MITOCHONDRIAL SODIUM_CALCIUM EXCHANGER PROTEIN"/>
    <property type="match status" value="1"/>
</dbReference>
<evidence type="ECO:0000313" key="9">
    <source>
        <dbReference type="Proteomes" id="UP001162640"/>
    </source>
</evidence>
<feature type="transmembrane region" description="Helical" evidence="6">
    <location>
        <begin position="376"/>
        <end position="398"/>
    </location>
</feature>
<dbReference type="AlphaFoldDB" id="A0A9W7DRN3"/>
<evidence type="ECO:0000256" key="2">
    <source>
        <dbReference type="ARBA" id="ARBA00022448"/>
    </source>
</evidence>
<sequence>MRLINARAKSIQRSPSTASHNILTLSLSSNLLSGVIFYCILLFQILGSTAEDYFSPSLEQFSKQLSLPPRFSGVTLLALGNGAADVSATISSILSPPNGYLLSLGALTGAGMFVSTICCSVVILYGEGVNCKGALIRDICTLCVTIVIVGVVGWNGEIGGGQVNLFLGFYLSFVCIVLAADVYHRKVVLPRLRQEAIAGMGGTPDDATVGSAVDHFLSKFSNYQSEEGWDDNDGGVVLRSDKKKKKKSNTSFEVEEEEVDYSLMESFEIDDSGRRNSVDGTDTTTFEARTLWDGILGGRDEVVEEVGEWRKEVFGEENKWYWKVNEVVLLPFTVARAGSVCLTSKEEYNRGVLATSCVGSVFWISFYLWFEHDIAVGPGILVHLLIMTVISLVVLRFAKVSREKISPQNWIAVPLAVYGFVIAASWIDFIADQLVEVLQFLGVVLRIPSSILGLTILAWGNSVGDLSTNMSMAKRGLANMSITACFAGPVFNLLVGLGIGFKILNQGGSSEVTFSPAIWTGLAFMFFHCVLILIAGIWWNDGFIPAKFGYISGSIYIAYAITCCALEFS</sequence>
<comment type="subcellular location">
    <subcellularLocation>
        <location evidence="1">Membrane</location>
        <topology evidence="1">Multi-pass membrane protein</topology>
    </subcellularLocation>
</comment>
<gene>
    <name evidence="8" type="ORF">TL16_g01283</name>
</gene>
<dbReference type="PANTHER" id="PTHR12266">
    <property type="entry name" value="NA+/CA2+ K+ INDEPENDENT EXCHANGER"/>
    <property type="match status" value="1"/>
</dbReference>
<feature type="transmembrane region" description="Helical" evidence="6">
    <location>
        <begin position="480"/>
        <end position="504"/>
    </location>
</feature>
<dbReference type="GO" id="GO:0016020">
    <property type="term" value="C:membrane"/>
    <property type="evidence" value="ECO:0007669"/>
    <property type="project" value="UniProtKB-SubCell"/>
</dbReference>
<keyword evidence="5 6" id="KW-0472">Membrane</keyword>
<proteinExistence type="predicted"/>
<keyword evidence="2" id="KW-0813">Transport</keyword>
<protein>
    <recommendedName>
        <fullName evidence="7">Sodium/calcium exchanger membrane region domain-containing protein</fullName>
    </recommendedName>
</protein>
<evidence type="ECO:0000313" key="8">
    <source>
        <dbReference type="EMBL" id="GMH52668.1"/>
    </source>
</evidence>
<dbReference type="InterPro" id="IPR051359">
    <property type="entry name" value="CaCA_antiporter"/>
</dbReference>
<reference evidence="9" key="1">
    <citation type="journal article" date="2023" name="Commun. Biol.">
        <title>Genome analysis of Parmales, the sister group of diatoms, reveals the evolutionary specialization of diatoms from phago-mixotrophs to photoautotrophs.</title>
        <authorList>
            <person name="Ban H."/>
            <person name="Sato S."/>
            <person name="Yoshikawa S."/>
            <person name="Yamada K."/>
            <person name="Nakamura Y."/>
            <person name="Ichinomiya M."/>
            <person name="Sato N."/>
            <person name="Blanc-Mathieu R."/>
            <person name="Endo H."/>
            <person name="Kuwata A."/>
            <person name="Ogata H."/>
        </authorList>
    </citation>
    <scope>NUCLEOTIDE SEQUENCE [LARGE SCALE GENOMIC DNA]</scope>
</reference>
<feature type="transmembrane region" description="Helical" evidence="6">
    <location>
        <begin position="516"/>
        <end position="539"/>
    </location>
</feature>
<keyword evidence="4 6" id="KW-1133">Transmembrane helix</keyword>
<dbReference type="Pfam" id="PF01699">
    <property type="entry name" value="Na_Ca_ex"/>
    <property type="match status" value="2"/>
</dbReference>
<accession>A0A9W7DRN3</accession>
<dbReference type="Proteomes" id="UP001162640">
    <property type="component" value="Unassembled WGS sequence"/>
</dbReference>
<feature type="domain" description="Sodium/calcium exchanger membrane region" evidence="7">
    <location>
        <begin position="416"/>
        <end position="562"/>
    </location>
</feature>
<feature type="transmembrane region" description="Helical" evidence="6">
    <location>
        <begin position="21"/>
        <end position="46"/>
    </location>
</feature>